<sequence>MSRKREDSANVEVSGIFSQRVRASGRDAACDKVEVFAGAALFDIQMADKPPTRVGQEHPVTVAVRCRPRSREESVTSRPQNATATYVPAVGGKVVVQTEGRHATEETTEVAFDYCYGEDVKTQQIFQDLGQPVLDNALRFINGTIFAYGQTGSGKTHSMLGSPEEDGIIPLLCKELFQRLSVVAASRDQACPVRLAVRCSYVEVYQEQLTDLLVAKGKESGPHNFKPLKIRDHPQLGIYIQNAEEPEVKTYQEILNMIHAGNRRRVVAAHAMNERSSRSHAIFTIRLLEITTARAGNVSVPAVRRWSKINLVDLAGTERQKDTQARGIRLQESSNINKSLMTLQNVILTLLHNKEHPSHKKVVAYRESKLTQLLRESLGGNACCCMLATVSPTHNCAPQSVLTLKYAAAASKLKFRVNQNAEIDAVDSLKAEVEALRAQLREAQTGQRGCVTLFHLGHTASKAGGYWGNPRCQRPC</sequence>
<comment type="similarity">
    <text evidence="2">Belongs to the TRAFAC class myosin-kinesin ATPase superfamily. Kinesin family.</text>
</comment>
<keyword evidence="1 2" id="KW-0505">Motor protein</keyword>
<dbReference type="GO" id="GO:0005875">
    <property type="term" value="C:microtubule associated complex"/>
    <property type="evidence" value="ECO:0007669"/>
    <property type="project" value="TreeGrafter"/>
</dbReference>
<reference evidence="5 6" key="1">
    <citation type="journal article" date="2015" name="Genome Biol. Evol.">
        <title>Comparative Genomics of a Bacterivorous Green Alga Reveals Evolutionary Causalities and Consequences of Phago-Mixotrophic Mode of Nutrition.</title>
        <authorList>
            <person name="Burns J.A."/>
            <person name="Paasch A."/>
            <person name="Narechania A."/>
            <person name="Kim E."/>
        </authorList>
    </citation>
    <scope>NUCLEOTIDE SEQUENCE [LARGE SCALE GENOMIC DNA]</scope>
    <source>
        <strain evidence="5 6">PLY_AMNH</strain>
    </source>
</reference>
<keyword evidence="2" id="KW-0547">Nucleotide-binding</keyword>
<proteinExistence type="inferred from homology"/>
<dbReference type="InterPro" id="IPR027417">
    <property type="entry name" value="P-loop_NTPase"/>
</dbReference>
<dbReference type="Pfam" id="PF00225">
    <property type="entry name" value="Kinesin"/>
    <property type="match status" value="1"/>
</dbReference>
<dbReference type="SMART" id="SM00129">
    <property type="entry name" value="KISc"/>
    <property type="match status" value="1"/>
</dbReference>
<dbReference type="GO" id="GO:0005524">
    <property type="term" value="F:ATP binding"/>
    <property type="evidence" value="ECO:0007669"/>
    <property type="project" value="UniProtKB-UniRule"/>
</dbReference>
<evidence type="ECO:0000313" key="6">
    <source>
        <dbReference type="Proteomes" id="UP001190700"/>
    </source>
</evidence>
<evidence type="ECO:0000256" key="2">
    <source>
        <dbReference type="PROSITE-ProRule" id="PRU00283"/>
    </source>
</evidence>
<dbReference type="PANTHER" id="PTHR47969:SF29">
    <property type="entry name" value="KINESIN-LIKE PROTEIN"/>
    <property type="match status" value="1"/>
</dbReference>
<name>A0AAE0FXI0_9CHLO</name>
<evidence type="ECO:0000256" key="3">
    <source>
        <dbReference type="SAM" id="Coils"/>
    </source>
</evidence>
<feature type="domain" description="Kinesin motor" evidence="4">
    <location>
        <begin position="59"/>
        <end position="413"/>
    </location>
</feature>
<dbReference type="PANTHER" id="PTHR47969">
    <property type="entry name" value="CHROMOSOME-ASSOCIATED KINESIN KIF4A-RELATED"/>
    <property type="match status" value="1"/>
</dbReference>
<dbReference type="PRINTS" id="PR00380">
    <property type="entry name" value="KINESINHEAVY"/>
</dbReference>
<keyword evidence="3" id="KW-0175">Coiled coil</keyword>
<dbReference type="EMBL" id="LGRX02012339">
    <property type="protein sequence ID" value="KAK3267567.1"/>
    <property type="molecule type" value="Genomic_DNA"/>
</dbReference>
<organism evidence="5 6">
    <name type="scientific">Cymbomonas tetramitiformis</name>
    <dbReference type="NCBI Taxonomy" id="36881"/>
    <lineage>
        <taxon>Eukaryota</taxon>
        <taxon>Viridiplantae</taxon>
        <taxon>Chlorophyta</taxon>
        <taxon>Pyramimonadophyceae</taxon>
        <taxon>Pyramimonadales</taxon>
        <taxon>Pyramimonadaceae</taxon>
        <taxon>Cymbomonas</taxon>
    </lineage>
</organism>
<feature type="binding site" evidence="2">
    <location>
        <begin position="149"/>
        <end position="156"/>
    </location>
    <ligand>
        <name>ATP</name>
        <dbReference type="ChEBI" id="CHEBI:30616"/>
    </ligand>
</feature>
<protein>
    <recommendedName>
        <fullName evidence="4">Kinesin motor domain-containing protein</fullName>
    </recommendedName>
</protein>
<dbReference type="CDD" id="cd00106">
    <property type="entry name" value="KISc"/>
    <property type="match status" value="1"/>
</dbReference>
<dbReference type="InterPro" id="IPR036961">
    <property type="entry name" value="Kinesin_motor_dom_sf"/>
</dbReference>
<keyword evidence="6" id="KW-1185">Reference proteome</keyword>
<comment type="caution">
    <text evidence="5">The sequence shown here is derived from an EMBL/GenBank/DDBJ whole genome shotgun (WGS) entry which is preliminary data.</text>
</comment>
<dbReference type="InterPro" id="IPR001752">
    <property type="entry name" value="Kinesin_motor_dom"/>
</dbReference>
<evidence type="ECO:0000259" key="4">
    <source>
        <dbReference type="PROSITE" id="PS50067"/>
    </source>
</evidence>
<dbReference type="Proteomes" id="UP001190700">
    <property type="component" value="Unassembled WGS sequence"/>
</dbReference>
<dbReference type="GO" id="GO:0051231">
    <property type="term" value="P:spindle elongation"/>
    <property type="evidence" value="ECO:0007669"/>
    <property type="project" value="TreeGrafter"/>
</dbReference>
<dbReference type="GO" id="GO:0008017">
    <property type="term" value="F:microtubule binding"/>
    <property type="evidence" value="ECO:0007669"/>
    <property type="project" value="InterPro"/>
</dbReference>
<dbReference type="InterPro" id="IPR027640">
    <property type="entry name" value="Kinesin-like_fam"/>
</dbReference>
<accession>A0AAE0FXI0</accession>
<evidence type="ECO:0000256" key="1">
    <source>
        <dbReference type="ARBA" id="ARBA00023175"/>
    </source>
</evidence>
<evidence type="ECO:0000313" key="5">
    <source>
        <dbReference type="EMBL" id="KAK3267567.1"/>
    </source>
</evidence>
<keyword evidence="2" id="KW-0067">ATP-binding</keyword>
<dbReference type="PROSITE" id="PS50067">
    <property type="entry name" value="KINESIN_MOTOR_2"/>
    <property type="match status" value="1"/>
</dbReference>
<dbReference type="GO" id="GO:0007018">
    <property type="term" value="P:microtubule-based movement"/>
    <property type="evidence" value="ECO:0007669"/>
    <property type="project" value="InterPro"/>
</dbReference>
<dbReference type="GO" id="GO:0003777">
    <property type="term" value="F:microtubule motor activity"/>
    <property type="evidence" value="ECO:0007669"/>
    <property type="project" value="InterPro"/>
</dbReference>
<dbReference type="AlphaFoldDB" id="A0AAE0FXI0"/>
<dbReference type="GO" id="GO:0007052">
    <property type="term" value="P:mitotic spindle organization"/>
    <property type="evidence" value="ECO:0007669"/>
    <property type="project" value="TreeGrafter"/>
</dbReference>
<gene>
    <name evidence="5" type="ORF">CYMTET_23888</name>
</gene>
<feature type="coiled-coil region" evidence="3">
    <location>
        <begin position="419"/>
        <end position="446"/>
    </location>
</feature>
<dbReference type="SUPFAM" id="SSF52540">
    <property type="entry name" value="P-loop containing nucleoside triphosphate hydrolases"/>
    <property type="match status" value="1"/>
</dbReference>
<dbReference type="Gene3D" id="3.40.850.10">
    <property type="entry name" value="Kinesin motor domain"/>
    <property type="match status" value="1"/>
</dbReference>